<feature type="compositionally biased region" description="Basic and acidic residues" evidence="2">
    <location>
        <begin position="692"/>
        <end position="711"/>
    </location>
</feature>
<evidence type="ECO:0000313" key="3">
    <source>
        <dbReference type="EMBL" id="EMC94557.1"/>
    </source>
</evidence>
<dbReference type="STRING" id="717646.M2LK09"/>
<feature type="compositionally biased region" description="Basic and acidic residues" evidence="2">
    <location>
        <begin position="1020"/>
        <end position="1086"/>
    </location>
</feature>
<sequence>MDEQTFQSQLHELKARIDDLTMKHFATSPRSSRHSGERDFTRQVRDVKNHLHRLDTSTRAALTNPEAGKEAVMTSLFRSSIPEVQQSSWLPHNDRMSLPSGPLFWQLFSSLRSDVQSIDMRVSNLEQTVSDLEDKVDRWNPDRFTPASSVARAAENAIHHTRCSSDYTPGSNTAAFPTDTWRCAGEEGDGVASSGLEPVHAAMPTTPIHGSDVKLRSKDRMIEELTRTQLDAVQASVHMLRTYNTVMNRDMTLLDGDNAKVVRKIVKLHSQLFDVGGHEAWEESAMPPSLPDVSQNAWTLELPCSPSRTPGLSTKTTCNPSLHPSDGQPAWSQQMFQQLLPVQDALSRIEEQLAKGNNNSDMVEQLQHRLVTGAYLGKTPSAHAEGVERAFRDQQDETRSLQQKHDELLRGYKEKSSALYASKVRAEELERTLRDVDAGRERFDQTVSDLQRFCEQKDVLLQNQGHVIARGAQLLEEKDDMLTSLNRTSEALQADLHDQRRQTLRLAGLLDHRNALLAEASQRAAKEGKQGPSAQRQGGGSNGPHEDFPKRSPPHAESPAQQLSKGRVMVQSGDGQLVERDIPAQNVQAQQVKDAYSSLYTKESRAQQPSASREVFELLQSGSRHGAANASPYLVAPADQRGTAFAWSPAPTQGHRRLVSEQRRASALARDADTTPVFGQPSPIGIAAQRDSSVERRHACERRAGEAAAKDRRQRMFASTASRNVDVPDRPTSSVPAPPYRARSMAQMREGSRNDGEMRRDIFRHQSVHDLNKRRELQAYAETDVESGGELGGDLLLLGGPLLTEALLRVIFILSPGHVTMSERDIRSPMSARSRDYDDDYDRRPSTRSRPDPDSPRDLGRAPKPRRRDNYDASDEDDVPPLRSPTSLDTGSRRPRRHRGSNDSSIPPPPIGKERSHNDYDDGVQPMRRPVENGHRDGPPPSRDRRRHGGSKNLDDMDAPPPSRDRRRHGRDSEDLGAPRRRDPPPRDYPPDEPRPRRSHRPYDDEETDYDAKPRRRSTRDHDKDRYDDRGYRSEAPKRGSRDDRDRGYRTDGRESSRRDRERRREKERARDRDDDYDRRDRDRRRSSGRRSSGQKRDKDKDKDKDLDLGKMLETGKKHWSKVEPIAKPMLGALASKYLDT</sequence>
<keyword evidence="1" id="KW-0175">Coiled coil</keyword>
<evidence type="ECO:0000313" key="4">
    <source>
        <dbReference type="Proteomes" id="UP000011761"/>
    </source>
</evidence>
<feature type="compositionally biased region" description="Basic and acidic residues" evidence="2">
    <location>
        <begin position="929"/>
        <end position="938"/>
    </location>
</feature>
<dbReference type="OrthoDB" id="3644453at2759"/>
<reference evidence="3 4" key="1">
    <citation type="journal article" date="2012" name="PLoS Pathog.">
        <title>Diverse lifestyles and strategies of plant pathogenesis encoded in the genomes of eighteen Dothideomycetes fungi.</title>
        <authorList>
            <person name="Ohm R.A."/>
            <person name="Feau N."/>
            <person name="Henrissat B."/>
            <person name="Schoch C.L."/>
            <person name="Horwitz B.A."/>
            <person name="Barry K.W."/>
            <person name="Condon B.J."/>
            <person name="Copeland A.C."/>
            <person name="Dhillon B."/>
            <person name="Glaser F."/>
            <person name="Hesse C.N."/>
            <person name="Kosti I."/>
            <person name="LaButti K."/>
            <person name="Lindquist E.A."/>
            <person name="Lucas S."/>
            <person name="Salamov A.A."/>
            <person name="Bradshaw R.E."/>
            <person name="Ciuffetti L."/>
            <person name="Hamelin R.C."/>
            <person name="Kema G.H.J."/>
            <person name="Lawrence C."/>
            <person name="Scott J.A."/>
            <person name="Spatafora J.W."/>
            <person name="Turgeon B.G."/>
            <person name="de Wit P.J.G.M."/>
            <person name="Zhong S."/>
            <person name="Goodwin S.B."/>
            <person name="Grigoriev I.V."/>
        </authorList>
    </citation>
    <scope>NUCLEOTIDE SEQUENCE [LARGE SCALE GENOMIC DNA]</scope>
    <source>
        <strain evidence="3 4">UAMH 10762</strain>
    </source>
</reference>
<gene>
    <name evidence="3" type="ORF">BAUCODRAFT_25722</name>
</gene>
<protein>
    <submittedName>
        <fullName evidence="3">Uncharacterized protein</fullName>
    </submittedName>
</protein>
<dbReference type="AlphaFoldDB" id="M2LK09"/>
<keyword evidence="4" id="KW-1185">Reference proteome</keyword>
<name>M2LK09_BAUPA</name>
<feature type="coiled-coil region" evidence="1">
    <location>
        <begin position="475"/>
        <end position="502"/>
    </location>
</feature>
<organism evidence="3 4">
    <name type="scientific">Baudoinia panamericana (strain UAMH 10762)</name>
    <name type="common">Angels' share fungus</name>
    <name type="synonym">Baudoinia compniacensis (strain UAMH 10762)</name>
    <dbReference type="NCBI Taxonomy" id="717646"/>
    <lineage>
        <taxon>Eukaryota</taxon>
        <taxon>Fungi</taxon>
        <taxon>Dikarya</taxon>
        <taxon>Ascomycota</taxon>
        <taxon>Pezizomycotina</taxon>
        <taxon>Dothideomycetes</taxon>
        <taxon>Dothideomycetidae</taxon>
        <taxon>Mycosphaerellales</taxon>
        <taxon>Teratosphaeriaceae</taxon>
        <taxon>Baudoinia</taxon>
    </lineage>
</organism>
<feature type="region of interest" description="Disordered" evidence="2">
    <location>
        <begin position="825"/>
        <end position="1111"/>
    </location>
</feature>
<accession>M2LK09</accession>
<feature type="region of interest" description="Disordered" evidence="2">
    <location>
        <begin position="668"/>
        <end position="739"/>
    </location>
</feature>
<feature type="region of interest" description="Disordered" evidence="2">
    <location>
        <begin position="306"/>
        <end position="329"/>
    </location>
</feature>
<evidence type="ECO:0000256" key="2">
    <source>
        <dbReference type="SAM" id="MobiDB-lite"/>
    </source>
</evidence>
<dbReference type="Proteomes" id="UP000011761">
    <property type="component" value="Unassembled WGS sequence"/>
</dbReference>
<dbReference type="KEGG" id="bcom:BAUCODRAFT_25722"/>
<feature type="compositionally biased region" description="Basic and acidic residues" evidence="2">
    <location>
        <begin position="825"/>
        <end position="861"/>
    </location>
</feature>
<feature type="compositionally biased region" description="Basic and acidic residues" evidence="2">
    <location>
        <begin position="1095"/>
        <end position="1111"/>
    </location>
</feature>
<evidence type="ECO:0000256" key="1">
    <source>
        <dbReference type="SAM" id="Coils"/>
    </source>
</evidence>
<dbReference type="OMA" id="ERSHNDY"/>
<feature type="compositionally biased region" description="Polar residues" evidence="2">
    <location>
        <begin position="306"/>
        <end position="322"/>
    </location>
</feature>
<dbReference type="EMBL" id="KB445558">
    <property type="protein sequence ID" value="EMC94557.1"/>
    <property type="molecule type" value="Genomic_DNA"/>
</dbReference>
<dbReference type="HOGENOM" id="CLU_277707_0_0_1"/>
<dbReference type="GeneID" id="19110328"/>
<dbReference type="eggNOG" id="ENOG502RKZV">
    <property type="taxonomic scope" value="Eukaryota"/>
</dbReference>
<feature type="region of interest" description="Disordered" evidence="2">
    <location>
        <begin position="521"/>
        <end position="569"/>
    </location>
</feature>
<dbReference type="RefSeq" id="XP_007677957.1">
    <property type="nucleotide sequence ID" value="XM_007679767.1"/>
</dbReference>
<proteinExistence type="predicted"/>
<feature type="compositionally biased region" description="Basic and acidic residues" evidence="2">
    <location>
        <begin position="971"/>
        <end position="996"/>
    </location>
</feature>